<feature type="region of interest" description="Disordered" evidence="1">
    <location>
        <begin position="747"/>
        <end position="776"/>
    </location>
</feature>
<gene>
    <name evidence="4" type="ORF">ACFSKP_19215</name>
</gene>
<protein>
    <submittedName>
        <fullName evidence="4">M1 family metallopeptidase</fullName>
        <ecNumber evidence="4">3.4.11.-</ecNumber>
    </submittedName>
</protein>
<dbReference type="PANTHER" id="PTHR11533">
    <property type="entry name" value="PROTEASE M1 ZINC METALLOPROTEASE"/>
    <property type="match status" value="1"/>
</dbReference>
<evidence type="ECO:0000313" key="4">
    <source>
        <dbReference type="EMBL" id="MFD2248405.1"/>
    </source>
</evidence>
<evidence type="ECO:0000313" key="5">
    <source>
        <dbReference type="Proteomes" id="UP001597374"/>
    </source>
</evidence>
<dbReference type="RefSeq" id="WP_250431599.1">
    <property type="nucleotide sequence ID" value="NZ_JALPRR010000004.1"/>
</dbReference>
<feature type="compositionally biased region" description="Low complexity" evidence="1">
    <location>
        <begin position="750"/>
        <end position="762"/>
    </location>
</feature>
<keyword evidence="5" id="KW-1185">Reference proteome</keyword>
<evidence type="ECO:0000259" key="3">
    <source>
        <dbReference type="Pfam" id="PF01433"/>
    </source>
</evidence>
<name>A0ABW5D4B0_9BACT</name>
<feature type="compositionally biased region" description="Polar residues" evidence="1">
    <location>
        <begin position="763"/>
        <end position="776"/>
    </location>
</feature>
<dbReference type="EMBL" id="JBHUIM010000003">
    <property type="protein sequence ID" value="MFD2248405.1"/>
    <property type="molecule type" value="Genomic_DNA"/>
</dbReference>
<feature type="domain" description="Peptidase M1 membrane alanine aminopeptidase" evidence="3">
    <location>
        <begin position="354"/>
        <end position="559"/>
    </location>
</feature>
<comment type="caution">
    <text evidence="4">The sequence shown here is derived from an EMBL/GenBank/DDBJ whole genome shotgun (WGS) entry which is preliminary data.</text>
</comment>
<proteinExistence type="predicted"/>
<dbReference type="Gene3D" id="1.10.390.10">
    <property type="entry name" value="Neutral Protease Domain 2"/>
    <property type="match status" value="1"/>
</dbReference>
<dbReference type="Pfam" id="PF01433">
    <property type="entry name" value="Peptidase_M1"/>
    <property type="match status" value="1"/>
</dbReference>
<keyword evidence="4" id="KW-0645">Protease</keyword>
<dbReference type="InterPro" id="IPR014782">
    <property type="entry name" value="Peptidase_M1_dom"/>
</dbReference>
<dbReference type="SUPFAM" id="SSF55486">
    <property type="entry name" value="Metalloproteases ('zincins'), catalytic domain"/>
    <property type="match status" value="1"/>
</dbReference>
<accession>A0ABW5D4B0</accession>
<keyword evidence="2" id="KW-0732">Signal</keyword>
<feature type="signal peptide" evidence="2">
    <location>
        <begin position="1"/>
        <end position="22"/>
    </location>
</feature>
<organism evidence="4 5">
    <name type="scientific">Pontibacter ruber</name>
    <dbReference type="NCBI Taxonomy" id="1343895"/>
    <lineage>
        <taxon>Bacteria</taxon>
        <taxon>Pseudomonadati</taxon>
        <taxon>Bacteroidota</taxon>
        <taxon>Cytophagia</taxon>
        <taxon>Cytophagales</taxon>
        <taxon>Hymenobacteraceae</taxon>
        <taxon>Pontibacter</taxon>
    </lineage>
</organism>
<reference evidence="5" key="1">
    <citation type="journal article" date="2019" name="Int. J. Syst. Evol. Microbiol.">
        <title>The Global Catalogue of Microorganisms (GCM) 10K type strain sequencing project: providing services to taxonomists for standard genome sequencing and annotation.</title>
        <authorList>
            <consortium name="The Broad Institute Genomics Platform"/>
            <consortium name="The Broad Institute Genome Sequencing Center for Infectious Disease"/>
            <person name="Wu L."/>
            <person name="Ma J."/>
        </authorList>
    </citation>
    <scope>NUCLEOTIDE SEQUENCE [LARGE SCALE GENOMIC DNA]</scope>
    <source>
        <strain evidence="5">CGMCC 4.1782</strain>
    </source>
</reference>
<dbReference type="PANTHER" id="PTHR11533:SF174">
    <property type="entry name" value="PUROMYCIN-SENSITIVE AMINOPEPTIDASE-RELATED"/>
    <property type="match status" value="1"/>
</dbReference>
<feature type="chain" id="PRO_5047187630" evidence="2">
    <location>
        <begin position="23"/>
        <end position="776"/>
    </location>
</feature>
<sequence length="776" mass="89017">MKNLLKGLAIFGMVAGPLAVMAQDTKFAQLGQELPTPNTYRTASGAPGHQYWQQRADYNIKVELNDEKQSITGSETINYTNNSPDVLTYLWVQLDQNIYEPNSIANSTRTASLENRMSFTAVEYMTREAFDGGFKIKSVKDRGGKALKYTINNTMMRIDLPTPLKPKQSFAFSIDWNHNINNQKTLGGRSGYEYFEQDGNYLYEMAQWFPRMAVYDDVNGWQHKQFIGSGEFALPFGDYKVSITVPADHVVGATGELQNASQVLTSTQQKRWAEASKSTKPVVIVTQDEATKAEKAKAKDKKTWVYAAKDVRDFAWASSRKFIWDAMNVKVAGKNVMAMSYYPKEANPLWGQYSTESVAHTLRVYSKHTIDYPYPIAISVHGPVGGMEYPMISFNGYRPEADGTYSDRTKYGLISVIIHEVGHNFFPMIINSDERQWTWMDEGLNTFMQYLAEQEWERNYPSRRGEPQDIVEYMKSDKSTQVPIMTNSESVLQFGNNAYGKPATALNILRETVMGRELFDYAFKEYAKRWAFKHPMPADFFRTMEDASGVDLDWFWRGWFYTTDQTEISMEDVKWYTVDSKNPDIENAKKREELNKQPKTLSEQRNLQSISKTLVEQNPALNDFYNRYDPLATTDADRAKYKTYYNSLTPEQKKALDAGLNFYEVNFRNNGGLVMPLIVRMQFEDGSDQIVNIPAEIWRYNNEQVTKVFVTEKPVVSFTLDPFLQTADTDLSNNAFPRKLAPSRFELYKQNSQQQPNPMQQQRESTGQNTNTNSGQ</sequence>
<keyword evidence="4" id="KW-0378">Hydrolase</keyword>
<evidence type="ECO:0000256" key="2">
    <source>
        <dbReference type="SAM" id="SignalP"/>
    </source>
</evidence>
<dbReference type="Proteomes" id="UP001597374">
    <property type="component" value="Unassembled WGS sequence"/>
</dbReference>
<keyword evidence="4" id="KW-0031">Aminopeptidase</keyword>
<dbReference type="GO" id="GO:0004177">
    <property type="term" value="F:aminopeptidase activity"/>
    <property type="evidence" value="ECO:0007669"/>
    <property type="project" value="UniProtKB-KW"/>
</dbReference>
<dbReference type="EC" id="3.4.11.-" evidence="4"/>
<dbReference type="InterPro" id="IPR050344">
    <property type="entry name" value="Peptidase_M1_aminopeptidases"/>
</dbReference>
<evidence type="ECO:0000256" key="1">
    <source>
        <dbReference type="SAM" id="MobiDB-lite"/>
    </source>
</evidence>
<dbReference type="CDD" id="cd09604">
    <property type="entry name" value="M1_APN_like"/>
    <property type="match status" value="1"/>
</dbReference>
<dbReference type="InterPro" id="IPR027268">
    <property type="entry name" value="Peptidase_M4/M1_CTD_sf"/>
</dbReference>